<evidence type="ECO:0000256" key="8">
    <source>
        <dbReference type="ARBA" id="ARBA00022741"/>
    </source>
</evidence>
<comment type="caution">
    <text evidence="18">The sequence shown here is derived from an EMBL/GenBank/DDBJ whole genome shotgun (WGS) entry which is preliminary data.</text>
</comment>
<dbReference type="NCBIfam" id="TIGR00656">
    <property type="entry name" value="asp_kin_monofn"/>
    <property type="match status" value="1"/>
</dbReference>
<dbReference type="Gene3D" id="3.40.1160.10">
    <property type="entry name" value="Acetylglutamate kinase-like"/>
    <property type="match status" value="1"/>
</dbReference>
<comment type="pathway">
    <text evidence="4 15">Amino-acid biosynthesis; L-threonine biosynthesis; L-threonine from L-aspartate: step 1/5.</text>
</comment>
<keyword evidence="8" id="KW-0547">Nucleotide-binding</keyword>
<evidence type="ECO:0000256" key="7">
    <source>
        <dbReference type="ARBA" id="ARBA00022679"/>
    </source>
</evidence>
<dbReference type="InterPro" id="IPR054352">
    <property type="entry name" value="ACT_Aspartokinase"/>
</dbReference>
<reference evidence="18 19" key="1">
    <citation type="submission" date="2024-01" db="EMBL/GenBank/DDBJ databases">
        <title>Seven novel Bacillus-like species.</title>
        <authorList>
            <person name="Liu G."/>
        </authorList>
    </citation>
    <scope>NUCLEOTIDE SEQUENCE [LARGE SCALE GENOMIC DNA]</scope>
    <source>
        <strain evidence="18 19">FJAT-51614</strain>
    </source>
</reference>
<dbReference type="PROSITE" id="PS00324">
    <property type="entry name" value="ASPARTOKINASE"/>
    <property type="match status" value="1"/>
</dbReference>
<dbReference type="EMBL" id="JBAWSY010000003">
    <property type="protein sequence ID" value="MEI4769360.1"/>
    <property type="molecule type" value="Genomic_DNA"/>
</dbReference>
<evidence type="ECO:0000256" key="15">
    <source>
        <dbReference type="RuleBase" id="RU004249"/>
    </source>
</evidence>
<sequence>MSKIVMKFGGTSVATTEKIANVARRIKMEKEKGNEIVVVVSAMGKSTDELVDLANELSDAPSKREMDMLLSTGEQVTMALLAIKLSSLGIEAISLTGWQAGLQTDDVHRNAKILTFDSSKILDKLAEDKVVIVAGFQGISTQEEITTLGRGGSDTSAVAIAASIEAEVCDIYTDVDGIYTSDPRYIKNARKLEQLEYDEMLELANLGAGVLHPRAVEFAKNYKIPLRVRPSFSDEEGTILKEEVDVENNLVVRGVAFESDIVRLTIEYEVPFNGSLASIFTTLAANHIDVDIIVQSIVDGVKPAVSFSIKKDSLAEAITVLETNKKNLGFTFADFEVGLAKVSIVGSGMVSNPGVAAQMFDRLRKENIPVKMVSTSEIKVSVVVPQSDMISAATALHSEFGLEIA</sequence>
<keyword evidence="12" id="KW-0457">Lysine biosynthesis</keyword>
<dbReference type="InterPro" id="IPR045865">
    <property type="entry name" value="ACT-like_dom_sf"/>
</dbReference>
<dbReference type="InterPro" id="IPR001048">
    <property type="entry name" value="Asp/Glu/Uridylate_kinase"/>
</dbReference>
<keyword evidence="10" id="KW-0067">ATP-binding</keyword>
<evidence type="ECO:0000256" key="4">
    <source>
        <dbReference type="ARBA" id="ARBA00005139"/>
    </source>
</evidence>
<dbReference type="SUPFAM" id="SSF55021">
    <property type="entry name" value="ACT-like"/>
    <property type="match status" value="2"/>
</dbReference>
<dbReference type="NCBIfam" id="TIGR00657">
    <property type="entry name" value="asp_kinases"/>
    <property type="match status" value="1"/>
</dbReference>
<dbReference type="NCBIfam" id="NF005154">
    <property type="entry name" value="PRK06635.1-2"/>
    <property type="match status" value="1"/>
</dbReference>
<evidence type="ECO:0000259" key="17">
    <source>
        <dbReference type="Pfam" id="PF22468"/>
    </source>
</evidence>
<dbReference type="Gene3D" id="3.30.2130.10">
    <property type="entry name" value="VC0802-like"/>
    <property type="match status" value="1"/>
</dbReference>
<dbReference type="InterPro" id="IPR018042">
    <property type="entry name" value="Aspartate_kinase_CS"/>
</dbReference>
<dbReference type="InterPro" id="IPR005260">
    <property type="entry name" value="Asp_kin_monofn"/>
</dbReference>
<dbReference type="RefSeq" id="WP_336496916.1">
    <property type="nucleotide sequence ID" value="NZ_JBAWSY010000003.1"/>
</dbReference>
<accession>A0ABU8F541</accession>
<proteinExistence type="inferred from homology"/>
<dbReference type="GO" id="GO:0004072">
    <property type="term" value="F:aspartate kinase activity"/>
    <property type="evidence" value="ECO:0007669"/>
    <property type="project" value="UniProtKB-EC"/>
</dbReference>
<evidence type="ECO:0000313" key="19">
    <source>
        <dbReference type="Proteomes" id="UP001364890"/>
    </source>
</evidence>
<dbReference type="CDD" id="cd04261">
    <property type="entry name" value="AAK_AKii-LysC-BS"/>
    <property type="match status" value="1"/>
</dbReference>
<gene>
    <name evidence="18" type="ORF">WAX74_06830</name>
</gene>
<comment type="pathway">
    <text evidence="3 15">Amino-acid biosynthesis; L-methionine biosynthesis via de novo pathway; L-homoserine from L-aspartate: step 1/3.</text>
</comment>
<comment type="function">
    <text evidence="1">Catalyzes the phosphorylation of the beta-carboxyl group of aspartic acid with ATP to yield 4-phospho-L-aspartate, which is involved in the branched biosynthetic pathway leading to the biosynthesis of amino acids threonine, isoleucine and methionine.</text>
</comment>
<dbReference type="EC" id="2.7.2.4" evidence="14"/>
<dbReference type="InterPro" id="IPR041740">
    <property type="entry name" value="AKii-LysC-BS"/>
</dbReference>
<dbReference type="InterPro" id="IPR036393">
    <property type="entry name" value="AceGlu_kinase-like_sf"/>
</dbReference>
<feature type="domain" description="Aspartate/glutamate/uridylate kinase" evidence="16">
    <location>
        <begin position="3"/>
        <end position="229"/>
    </location>
</feature>
<keyword evidence="9 14" id="KW-0418">Kinase</keyword>
<comment type="similarity">
    <text evidence="5 14">Belongs to the aspartokinase family.</text>
</comment>
<comment type="catalytic activity">
    <reaction evidence="13 14">
        <text>L-aspartate + ATP = 4-phospho-L-aspartate + ADP</text>
        <dbReference type="Rhea" id="RHEA:23776"/>
        <dbReference type="ChEBI" id="CHEBI:29991"/>
        <dbReference type="ChEBI" id="CHEBI:30616"/>
        <dbReference type="ChEBI" id="CHEBI:57535"/>
        <dbReference type="ChEBI" id="CHEBI:456216"/>
        <dbReference type="EC" id="2.7.2.4"/>
    </reaction>
</comment>
<evidence type="ECO:0000256" key="1">
    <source>
        <dbReference type="ARBA" id="ARBA00003121"/>
    </source>
</evidence>
<comment type="pathway">
    <text evidence="2 15">Amino-acid biosynthesis; L-lysine biosynthesis via DAP pathway; (S)-tetrahydrodipicolinate from L-aspartate: step 1/4.</text>
</comment>
<dbReference type="Pfam" id="PF00696">
    <property type="entry name" value="AA_kinase"/>
    <property type="match status" value="1"/>
</dbReference>
<dbReference type="CDD" id="cd04913">
    <property type="entry name" value="ACT_AKii-LysC-BS-like_1"/>
    <property type="match status" value="1"/>
</dbReference>
<evidence type="ECO:0000256" key="9">
    <source>
        <dbReference type="ARBA" id="ARBA00022777"/>
    </source>
</evidence>
<dbReference type="Pfam" id="PF22468">
    <property type="entry name" value="ACT_9"/>
    <property type="match status" value="1"/>
</dbReference>
<dbReference type="PIRSF" id="PIRSF000726">
    <property type="entry name" value="Asp_kin"/>
    <property type="match status" value="1"/>
</dbReference>
<dbReference type="PANTHER" id="PTHR21499:SF68">
    <property type="entry name" value="ASPARTOKINASE 2"/>
    <property type="match status" value="1"/>
</dbReference>
<evidence type="ECO:0000259" key="16">
    <source>
        <dbReference type="Pfam" id="PF00696"/>
    </source>
</evidence>
<keyword evidence="7 14" id="KW-0808">Transferase</keyword>
<evidence type="ECO:0000256" key="3">
    <source>
        <dbReference type="ARBA" id="ARBA00004986"/>
    </source>
</evidence>
<keyword evidence="19" id="KW-1185">Reference proteome</keyword>
<dbReference type="InterPro" id="IPR001341">
    <property type="entry name" value="Asp_kinase"/>
</dbReference>
<organism evidence="18 19">
    <name type="scientific">Psychrobacillus mangrovi</name>
    <dbReference type="NCBI Taxonomy" id="3117745"/>
    <lineage>
        <taxon>Bacteria</taxon>
        <taxon>Bacillati</taxon>
        <taxon>Bacillota</taxon>
        <taxon>Bacilli</taxon>
        <taxon>Bacillales</taxon>
        <taxon>Bacillaceae</taxon>
        <taxon>Psychrobacillus</taxon>
    </lineage>
</organism>
<evidence type="ECO:0000256" key="11">
    <source>
        <dbReference type="ARBA" id="ARBA00022915"/>
    </source>
</evidence>
<evidence type="ECO:0000256" key="6">
    <source>
        <dbReference type="ARBA" id="ARBA00022605"/>
    </source>
</evidence>
<name>A0ABU8F541_9BACI</name>
<evidence type="ECO:0000256" key="13">
    <source>
        <dbReference type="ARBA" id="ARBA00047872"/>
    </source>
</evidence>
<evidence type="ECO:0000313" key="18">
    <source>
        <dbReference type="EMBL" id="MEI4769360.1"/>
    </source>
</evidence>
<dbReference type="PANTHER" id="PTHR21499">
    <property type="entry name" value="ASPARTATE KINASE"/>
    <property type="match status" value="1"/>
</dbReference>
<evidence type="ECO:0000256" key="14">
    <source>
        <dbReference type="RuleBase" id="RU003448"/>
    </source>
</evidence>
<evidence type="ECO:0000256" key="10">
    <source>
        <dbReference type="ARBA" id="ARBA00022840"/>
    </source>
</evidence>
<evidence type="ECO:0000256" key="12">
    <source>
        <dbReference type="ARBA" id="ARBA00023154"/>
    </source>
</evidence>
<dbReference type="Proteomes" id="UP001364890">
    <property type="component" value="Unassembled WGS sequence"/>
</dbReference>
<feature type="domain" description="Aspartokinase ACT" evidence="17">
    <location>
        <begin position="342"/>
        <end position="400"/>
    </location>
</feature>
<evidence type="ECO:0000256" key="2">
    <source>
        <dbReference type="ARBA" id="ARBA00004766"/>
    </source>
</evidence>
<dbReference type="SUPFAM" id="SSF53633">
    <property type="entry name" value="Carbamate kinase-like"/>
    <property type="match status" value="1"/>
</dbReference>
<evidence type="ECO:0000256" key="5">
    <source>
        <dbReference type="ARBA" id="ARBA00010122"/>
    </source>
</evidence>
<dbReference type="CDD" id="cd04923">
    <property type="entry name" value="ACT_AK-LysC-DapG-like_2"/>
    <property type="match status" value="1"/>
</dbReference>
<protein>
    <recommendedName>
        <fullName evidence="14">Aspartokinase</fullName>
        <ecNumber evidence="14">2.7.2.4</ecNumber>
    </recommendedName>
</protein>
<dbReference type="NCBIfam" id="NF005156">
    <property type="entry name" value="PRK06635.1-5"/>
    <property type="match status" value="1"/>
</dbReference>
<keyword evidence="11" id="KW-0220">Diaminopimelate biosynthesis</keyword>
<dbReference type="NCBIfam" id="NF005155">
    <property type="entry name" value="PRK06635.1-4"/>
    <property type="match status" value="1"/>
</dbReference>
<keyword evidence="6 15" id="KW-0028">Amino-acid biosynthesis</keyword>